<proteinExistence type="predicted"/>
<gene>
    <name evidence="1" type="ORF">PACLA_8A077749</name>
</gene>
<evidence type="ECO:0000313" key="1">
    <source>
        <dbReference type="EMBL" id="CAB4006522.1"/>
    </source>
</evidence>
<evidence type="ECO:0000313" key="2">
    <source>
        <dbReference type="Proteomes" id="UP001152795"/>
    </source>
</evidence>
<dbReference type="OrthoDB" id="5976596at2759"/>
<organism evidence="1 2">
    <name type="scientific">Paramuricea clavata</name>
    <name type="common">Red gorgonian</name>
    <name type="synonym">Violescent sea-whip</name>
    <dbReference type="NCBI Taxonomy" id="317549"/>
    <lineage>
        <taxon>Eukaryota</taxon>
        <taxon>Metazoa</taxon>
        <taxon>Cnidaria</taxon>
        <taxon>Anthozoa</taxon>
        <taxon>Octocorallia</taxon>
        <taxon>Malacalcyonacea</taxon>
        <taxon>Plexauridae</taxon>
        <taxon>Paramuricea</taxon>
    </lineage>
</organism>
<keyword evidence="2" id="KW-1185">Reference proteome</keyword>
<comment type="caution">
    <text evidence="1">The sequence shown here is derived from an EMBL/GenBank/DDBJ whole genome shotgun (WGS) entry which is preliminary data.</text>
</comment>
<sequence>MGDQKKKLNIPNRQDTSQIDELKTEINNLPKDKPKACEGLIRELNKKISEVNNKSVKERLHSDLKAISFLGLNSELKKMVEDNGLKMEAIQLVLKYVTSKEELGEYFFTHPNGDSEKDGLDAVRRRLSPKLEVLGGLYSKGIDVSKPWVQNLVQAAPSLQTLSRIPVSELQELCDGENQGEKEVVKRLVKDAESRSKQRATAKNFQEFYGKEGGGKAIDHEKLKKAKALMKEAKKLATDQAVEAKNAVNGKLAEITKILQLPRDWNKQDIGLEPEQLLQQFDGIIEQFKSVVEVGEPYQSEMEVVRKASGGRALCGIYYSEYVPPVTAEVPIIVMPEKLILSSPNNSQQVRYVQFSKSQAAADYVQSVKSSSSNIGVGIAGFYKLAVGEFSGSYATKSDKGMNLVSIYVPLSQNLVHTDTPSSKPENSYKNNFSYKVDFLGKRRRHNGRGKRAEFRFADDF</sequence>
<dbReference type="EMBL" id="CACRXK020005528">
    <property type="protein sequence ID" value="CAB4006522.1"/>
    <property type="molecule type" value="Genomic_DNA"/>
</dbReference>
<dbReference type="Proteomes" id="UP001152795">
    <property type="component" value="Unassembled WGS sequence"/>
</dbReference>
<name>A0A7D9EBX0_PARCT</name>
<reference evidence="1" key="1">
    <citation type="submission" date="2020-04" db="EMBL/GenBank/DDBJ databases">
        <authorList>
            <person name="Alioto T."/>
            <person name="Alioto T."/>
            <person name="Gomez Garrido J."/>
        </authorList>
    </citation>
    <scope>NUCLEOTIDE SEQUENCE</scope>
    <source>
        <strain evidence="1">A484AB</strain>
    </source>
</reference>
<protein>
    <submittedName>
        <fullName evidence="1">Uncharacterized protein</fullName>
    </submittedName>
</protein>
<accession>A0A7D9EBX0</accession>
<dbReference type="AlphaFoldDB" id="A0A7D9EBX0"/>